<dbReference type="EMBL" id="JACOSL010000040">
    <property type="protein sequence ID" value="MBI1756851.1"/>
    <property type="molecule type" value="Genomic_DNA"/>
</dbReference>
<accession>A0A931M0U7</accession>
<evidence type="ECO:0000313" key="4">
    <source>
        <dbReference type="Proteomes" id="UP000727962"/>
    </source>
</evidence>
<proteinExistence type="predicted"/>
<comment type="caution">
    <text evidence="3">The sequence shown here is derived from an EMBL/GenBank/DDBJ whole genome shotgun (WGS) entry which is preliminary data.</text>
</comment>
<name>A0A931M0U7_FIMGI</name>
<evidence type="ECO:0000256" key="1">
    <source>
        <dbReference type="ARBA" id="ARBA00022829"/>
    </source>
</evidence>
<dbReference type="Gene3D" id="6.10.250.2410">
    <property type="match status" value="1"/>
</dbReference>
<dbReference type="AlphaFoldDB" id="A0A931M0U7"/>
<organism evidence="3 4">
    <name type="scientific">Fimbriimonas ginsengisoli</name>
    <dbReference type="NCBI Taxonomy" id="1005039"/>
    <lineage>
        <taxon>Bacteria</taxon>
        <taxon>Bacillati</taxon>
        <taxon>Armatimonadota</taxon>
        <taxon>Fimbriimonadia</taxon>
        <taxon>Fimbriimonadales</taxon>
        <taxon>Fimbriimonadaceae</taxon>
        <taxon>Fimbriimonas</taxon>
    </lineage>
</organism>
<dbReference type="GO" id="GO:0007059">
    <property type="term" value="P:chromosome segregation"/>
    <property type="evidence" value="ECO:0007669"/>
    <property type="project" value="UniProtKB-KW"/>
</dbReference>
<protein>
    <recommendedName>
        <fullName evidence="2">Segregation and condensation protein A</fullName>
    </recommendedName>
</protein>
<dbReference type="InterPro" id="IPR003768">
    <property type="entry name" value="ScpA"/>
</dbReference>
<evidence type="ECO:0000313" key="3">
    <source>
        <dbReference type="EMBL" id="MBI1756851.1"/>
    </source>
</evidence>
<gene>
    <name evidence="3" type="ORF">HYR64_07075</name>
</gene>
<evidence type="ECO:0000256" key="2">
    <source>
        <dbReference type="ARBA" id="ARBA00044777"/>
    </source>
</evidence>
<keyword evidence="1" id="KW-0159">Chromosome partition</keyword>
<dbReference type="PANTHER" id="PTHR33969:SF2">
    <property type="entry name" value="SEGREGATION AND CONDENSATION PROTEIN A"/>
    <property type="match status" value="1"/>
</dbReference>
<sequence>MALRRELAEPHTVGALGVVAPPLILVESPNFDGSLGQLFRCVRDGKVDLAAVSLLPICEAYFEYLMLGGAQSLDEAAAALAALAYLIERKAWGLLPSSEAEPVADDPAELPSPSTHEYRAAMEALRVWHEERSQLHFRAGAEPAETPLDLGGITPVELAAAFERVMRRCSPTPPEPARARRSLSDQMVQALGALQDGWKPLLKLLPDPFTREDAVYWFLALLELIRLGQAKVRLHAEELEFARAKR</sequence>
<dbReference type="Proteomes" id="UP000727962">
    <property type="component" value="Unassembled WGS sequence"/>
</dbReference>
<reference evidence="3" key="1">
    <citation type="submission" date="2020-07" db="EMBL/GenBank/DDBJ databases">
        <title>Huge and variable diversity of episymbiotic CPR bacteria and DPANN archaea in groundwater ecosystems.</title>
        <authorList>
            <person name="He C.Y."/>
            <person name="Keren R."/>
            <person name="Whittaker M."/>
            <person name="Farag I.F."/>
            <person name="Doudna J."/>
            <person name="Cate J.H.D."/>
            <person name="Banfield J.F."/>
        </authorList>
    </citation>
    <scope>NUCLEOTIDE SEQUENCE</scope>
    <source>
        <strain evidence="3">NC_groundwater_17_Pr7_B-0.1um_64_12</strain>
    </source>
</reference>
<dbReference type="PANTHER" id="PTHR33969">
    <property type="entry name" value="SEGREGATION AND CONDENSATION PROTEIN A"/>
    <property type="match status" value="1"/>
</dbReference>